<dbReference type="EC" id="3.6.1.9" evidence="4"/>
<protein>
    <recommendedName>
        <fullName evidence="4">Nucleoside triphosphate pyrophosphatase</fullName>
        <ecNumber evidence="4">3.6.1.9</ecNumber>
    </recommendedName>
    <alternativeName>
        <fullName evidence="4">Nucleotide pyrophosphatase</fullName>
        <shortName evidence="4">Nucleotide PPase</shortName>
    </alternativeName>
</protein>
<comment type="cofactor">
    <cofactor evidence="1 4">
        <name>a divalent metal cation</name>
        <dbReference type="ChEBI" id="CHEBI:60240"/>
    </cofactor>
</comment>
<comment type="catalytic activity">
    <reaction evidence="4">
        <text>a 2'-deoxyribonucleoside 5'-triphosphate + H2O = a 2'-deoxyribonucleoside 5'-phosphate + diphosphate + H(+)</text>
        <dbReference type="Rhea" id="RHEA:44644"/>
        <dbReference type="ChEBI" id="CHEBI:15377"/>
        <dbReference type="ChEBI" id="CHEBI:15378"/>
        <dbReference type="ChEBI" id="CHEBI:33019"/>
        <dbReference type="ChEBI" id="CHEBI:61560"/>
        <dbReference type="ChEBI" id="CHEBI:65317"/>
        <dbReference type="EC" id="3.6.1.9"/>
    </reaction>
</comment>
<comment type="caution">
    <text evidence="4">Lacks conserved residue(s) required for the propagation of feature annotation.</text>
</comment>
<evidence type="ECO:0000256" key="1">
    <source>
        <dbReference type="ARBA" id="ARBA00001968"/>
    </source>
</evidence>
<comment type="caution">
    <text evidence="5">The sequence shown here is derived from an EMBL/GenBank/DDBJ whole genome shotgun (WGS) entry which is preliminary data.</text>
</comment>
<dbReference type="PIRSF" id="PIRSF006305">
    <property type="entry name" value="Maf"/>
    <property type="match status" value="1"/>
</dbReference>
<comment type="function">
    <text evidence="4">Nucleoside triphosphate pyrophosphatase. May have a dual role in cell division arrest and in preventing the incorporation of modified nucleotides into cellular nucleic acids.</text>
</comment>
<proteinExistence type="inferred from homology"/>
<evidence type="ECO:0000256" key="2">
    <source>
        <dbReference type="ARBA" id="ARBA00022801"/>
    </source>
</evidence>
<evidence type="ECO:0000256" key="4">
    <source>
        <dbReference type="HAMAP-Rule" id="MF_00528"/>
    </source>
</evidence>
<keyword evidence="2 4" id="KW-0378">Hydrolase</keyword>
<dbReference type="RefSeq" id="WP_252114713.1">
    <property type="nucleotide sequence ID" value="NZ_JAMSHT010000001.1"/>
</dbReference>
<keyword evidence="3 4" id="KW-0546">Nucleotide metabolism</keyword>
<dbReference type="Gene3D" id="3.90.950.10">
    <property type="match status" value="1"/>
</dbReference>
<dbReference type="Proteomes" id="UP001155128">
    <property type="component" value="Unassembled WGS sequence"/>
</dbReference>
<dbReference type="InterPro" id="IPR003697">
    <property type="entry name" value="Maf-like"/>
</dbReference>
<sequence>MALLLASTSPIRRAMLDQAGLDYGTASPDVDEDAVKARHEGSAAELALELARAKALSSSTEGDAKWVIGSDSVLEVGGKLFSKPGDRDEAAAHLRYFSGKVMQLTSAVALARDGGIDWDHADTARLVVRDLSDEFIAAYLDADWPEVSYCVGVFRMEGPGVTLFDRIDGNYFTILGLPLLPLLGALRARGEMLA</sequence>
<gene>
    <name evidence="5" type="ORF">NDO55_09645</name>
</gene>
<evidence type="ECO:0000313" key="5">
    <source>
        <dbReference type="EMBL" id="MCM8558084.1"/>
    </source>
</evidence>
<dbReference type="Pfam" id="PF02545">
    <property type="entry name" value="Maf"/>
    <property type="match status" value="1"/>
</dbReference>
<dbReference type="GO" id="GO:0009117">
    <property type="term" value="P:nucleotide metabolic process"/>
    <property type="evidence" value="ECO:0007669"/>
    <property type="project" value="UniProtKB-KW"/>
</dbReference>
<accession>A0A9X2J2S9</accession>
<dbReference type="PANTHER" id="PTHR43213:SF5">
    <property type="entry name" value="BIFUNCTIONAL DTTP_UTP PYROPHOSPHATASE_METHYLTRANSFERASE PROTEIN-RELATED"/>
    <property type="match status" value="1"/>
</dbReference>
<name>A0A9X2J2S9_9SPHN</name>
<keyword evidence="4" id="KW-0963">Cytoplasm</keyword>
<dbReference type="GO" id="GO:0047429">
    <property type="term" value="F:nucleoside triphosphate diphosphatase activity"/>
    <property type="evidence" value="ECO:0007669"/>
    <property type="project" value="UniProtKB-EC"/>
</dbReference>
<dbReference type="SUPFAM" id="SSF52972">
    <property type="entry name" value="ITPase-like"/>
    <property type="match status" value="1"/>
</dbReference>
<evidence type="ECO:0000313" key="6">
    <source>
        <dbReference type="Proteomes" id="UP001155128"/>
    </source>
</evidence>
<comment type="similarity">
    <text evidence="4">Belongs to the Maf family.</text>
</comment>
<evidence type="ECO:0000256" key="3">
    <source>
        <dbReference type="ARBA" id="ARBA00023080"/>
    </source>
</evidence>
<comment type="subcellular location">
    <subcellularLocation>
        <location evidence="4">Cytoplasm</location>
    </subcellularLocation>
</comment>
<feature type="active site" description="Proton acceptor" evidence="4">
    <location>
        <position position="71"/>
    </location>
</feature>
<comment type="catalytic activity">
    <reaction evidence="4">
        <text>a ribonucleoside 5'-triphosphate + H2O = a ribonucleoside 5'-phosphate + diphosphate + H(+)</text>
        <dbReference type="Rhea" id="RHEA:23996"/>
        <dbReference type="ChEBI" id="CHEBI:15377"/>
        <dbReference type="ChEBI" id="CHEBI:15378"/>
        <dbReference type="ChEBI" id="CHEBI:33019"/>
        <dbReference type="ChEBI" id="CHEBI:58043"/>
        <dbReference type="ChEBI" id="CHEBI:61557"/>
        <dbReference type="EC" id="3.6.1.9"/>
    </reaction>
</comment>
<organism evidence="5 6">
    <name type="scientific">Sphingomicrobium sediminis</name>
    <dbReference type="NCBI Taxonomy" id="2950949"/>
    <lineage>
        <taxon>Bacteria</taxon>
        <taxon>Pseudomonadati</taxon>
        <taxon>Pseudomonadota</taxon>
        <taxon>Alphaproteobacteria</taxon>
        <taxon>Sphingomonadales</taxon>
        <taxon>Sphingomonadaceae</taxon>
        <taxon>Sphingomicrobium</taxon>
    </lineage>
</organism>
<dbReference type="GO" id="GO:0005737">
    <property type="term" value="C:cytoplasm"/>
    <property type="evidence" value="ECO:0007669"/>
    <property type="project" value="UniProtKB-SubCell"/>
</dbReference>
<dbReference type="EMBL" id="JAMSHT010000001">
    <property type="protein sequence ID" value="MCM8558084.1"/>
    <property type="molecule type" value="Genomic_DNA"/>
</dbReference>
<dbReference type="NCBIfam" id="TIGR00172">
    <property type="entry name" value="maf"/>
    <property type="match status" value="1"/>
</dbReference>
<dbReference type="AlphaFoldDB" id="A0A9X2J2S9"/>
<dbReference type="CDD" id="cd00555">
    <property type="entry name" value="Maf"/>
    <property type="match status" value="1"/>
</dbReference>
<dbReference type="PANTHER" id="PTHR43213">
    <property type="entry name" value="BIFUNCTIONAL DTTP/UTP PYROPHOSPHATASE/METHYLTRANSFERASE PROTEIN-RELATED"/>
    <property type="match status" value="1"/>
</dbReference>
<keyword evidence="6" id="KW-1185">Reference proteome</keyword>
<reference evidence="5" key="1">
    <citation type="submission" date="2022-06" db="EMBL/GenBank/DDBJ databases">
        <title>Sphingomicrobium sedimins sp. nov., a marine bacterium isolated from tidal flat.</title>
        <authorList>
            <person name="Kim C.-H."/>
            <person name="Yoo Y."/>
            <person name="Kim J.-J."/>
        </authorList>
    </citation>
    <scope>NUCLEOTIDE SEQUENCE</scope>
    <source>
        <strain evidence="5">GRR-S6-50</strain>
    </source>
</reference>
<dbReference type="InterPro" id="IPR029001">
    <property type="entry name" value="ITPase-like_fam"/>
</dbReference>
<dbReference type="HAMAP" id="MF_00528">
    <property type="entry name" value="Maf"/>
    <property type="match status" value="1"/>
</dbReference>